<proteinExistence type="inferred from homology"/>
<dbReference type="Gene3D" id="1.10.530.10">
    <property type="match status" value="1"/>
</dbReference>
<organism evidence="4 5">
    <name type="scientific">Xanthomonas albilineans (strain GPE PC73 / CFBP 7063)</name>
    <dbReference type="NCBI Taxonomy" id="380358"/>
    <lineage>
        <taxon>Bacteria</taxon>
        <taxon>Pseudomonadati</taxon>
        <taxon>Pseudomonadota</taxon>
        <taxon>Gammaproteobacteria</taxon>
        <taxon>Lysobacterales</taxon>
        <taxon>Lysobacteraceae</taxon>
        <taxon>Xanthomonas</taxon>
    </lineage>
</organism>
<dbReference type="CDD" id="cd16894">
    <property type="entry name" value="MltD-like"/>
    <property type="match status" value="1"/>
</dbReference>
<dbReference type="eggNOG" id="COG1388">
    <property type="taxonomic scope" value="Bacteria"/>
</dbReference>
<dbReference type="SUPFAM" id="SSF54106">
    <property type="entry name" value="LysM domain"/>
    <property type="match status" value="1"/>
</dbReference>
<keyword evidence="5" id="KW-1185">Reference proteome</keyword>
<dbReference type="Gene3D" id="3.10.350.10">
    <property type="entry name" value="LysM domain"/>
    <property type="match status" value="1"/>
</dbReference>
<dbReference type="eggNOG" id="COG0741">
    <property type="taxonomic scope" value="Bacteria"/>
</dbReference>
<keyword evidence="4" id="KW-0378">Hydrolase</keyword>
<dbReference type="InterPro" id="IPR023346">
    <property type="entry name" value="Lysozyme-like_dom_sf"/>
</dbReference>
<gene>
    <name evidence="4" type="primary">mltD</name>
    <name evidence="4" type="ordered locus">XALc_0595</name>
</gene>
<dbReference type="InterPro" id="IPR018392">
    <property type="entry name" value="LysM"/>
</dbReference>
<keyword evidence="4" id="KW-0326">Glycosidase</keyword>
<dbReference type="CDD" id="cd00118">
    <property type="entry name" value="LysM"/>
    <property type="match status" value="1"/>
</dbReference>
<sequence length="398" mass="42987">MTAALTLASALPCTTIATPLGTTLEQTMAGVNALPADPATLPPATTRNGRDILARFRDGLADAHCDASTSDPRWHQQFSHAPARLANADEDVLPLFGYVIDELRAANLPTEFALIPFVESGYRPAARSRRNGPAGLWQFIPATARRHDVPVESSYDGRLSAVDSTRAALRYLQTLHEIFGGDWRLTLMAYNGGESRVLQSMRHAGMDTQGARPDKLPGLASVTHAYVEKLHALACVLEQAQTHTEWMASLDRDVPILQAQILPAGMALDDWARQQTLPSNQLARLNPALDNRRNHKRGLSVLVPLGMSSGSALAQGRTPTPQDTSTAISVSSNDSVSAMPATGQRTSRPRRHTHTVRDGDTAWTIAKRYGITVQALLTQNGLSAGSLLRPGMVLNYAD</sequence>
<name>D2UBL2_XANAP</name>
<feature type="domain" description="LysM" evidence="3">
    <location>
        <begin position="352"/>
        <end position="396"/>
    </location>
</feature>
<dbReference type="EMBL" id="FP565176">
    <property type="protein sequence ID" value="CBA15116.1"/>
    <property type="molecule type" value="Genomic_DNA"/>
</dbReference>
<dbReference type="SMART" id="SM00257">
    <property type="entry name" value="LysM"/>
    <property type="match status" value="1"/>
</dbReference>
<dbReference type="PANTHER" id="PTHR37423:SF2">
    <property type="entry name" value="MEMBRANE-BOUND LYTIC MUREIN TRANSGLYCOSYLASE C"/>
    <property type="match status" value="1"/>
</dbReference>
<dbReference type="Proteomes" id="UP000001890">
    <property type="component" value="Chromosome"/>
</dbReference>
<feature type="compositionally biased region" description="Polar residues" evidence="2">
    <location>
        <begin position="310"/>
        <end position="336"/>
    </location>
</feature>
<dbReference type="InterPro" id="IPR036779">
    <property type="entry name" value="LysM_dom_sf"/>
</dbReference>
<dbReference type="KEGG" id="xal:XALC_0595"/>
<accession>D2UBL2</accession>
<evidence type="ECO:0000256" key="2">
    <source>
        <dbReference type="SAM" id="MobiDB-lite"/>
    </source>
</evidence>
<evidence type="ECO:0000256" key="1">
    <source>
        <dbReference type="ARBA" id="ARBA00007734"/>
    </source>
</evidence>
<evidence type="ECO:0000313" key="4">
    <source>
        <dbReference type="EMBL" id="CBA15116.1"/>
    </source>
</evidence>
<dbReference type="AlphaFoldDB" id="D2UBL2"/>
<dbReference type="Pfam" id="PF01464">
    <property type="entry name" value="SLT"/>
    <property type="match status" value="1"/>
</dbReference>
<dbReference type="PANTHER" id="PTHR37423">
    <property type="entry name" value="SOLUBLE LYTIC MUREIN TRANSGLYCOSYLASE-RELATED"/>
    <property type="match status" value="1"/>
</dbReference>
<dbReference type="SUPFAM" id="SSF53955">
    <property type="entry name" value="Lysozyme-like"/>
    <property type="match status" value="1"/>
</dbReference>
<comment type="similarity">
    <text evidence="1">Belongs to the transglycosylase Slt family.</text>
</comment>
<evidence type="ECO:0000259" key="3">
    <source>
        <dbReference type="PROSITE" id="PS51782"/>
    </source>
</evidence>
<dbReference type="STRING" id="380358.XALC_0595"/>
<dbReference type="InterPro" id="IPR008258">
    <property type="entry name" value="Transglycosylase_SLT_dom_1"/>
</dbReference>
<reference evidence="4 5" key="1">
    <citation type="journal article" date="2009" name="BMC Genomics">
        <title>The complete genome sequence of Xanthomonas albilineans provides new insights into the reductive genome evolution of the xylem-limited Xanthomonadaceae.</title>
        <authorList>
            <person name="Pieretti I."/>
            <person name="Royer M."/>
            <person name="Barbe V."/>
            <person name="Carrere S."/>
            <person name="Koebnik R."/>
            <person name="Cociancich S."/>
            <person name="Couloux A."/>
            <person name="Darrasse A."/>
            <person name="Gouzy J."/>
            <person name="Jacques M.A."/>
            <person name="Lauber E."/>
            <person name="Manceau C."/>
            <person name="Mangenot S."/>
            <person name="Poussier S."/>
            <person name="Segurens B."/>
            <person name="Szurek B."/>
            <person name="Verdier V."/>
            <person name="Arlat M."/>
            <person name="Rott P."/>
        </authorList>
    </citation>
    <scope>NUCLEOTIDE SEQUENCE [LARGE SCALE GENOMIC DNA]</scope>
    <source>
        <strain evidence="5">GPE PC73 / CFBP 7063</strain>
    </source>
</reference>
<dbReference type="PROSITE" id="PS51782">
    <property type="entry name" value="LYSM"/>
    <property type="match status" value="1"/>
</dbReference>
<dbReference type="Pfam" id="PF01476">
    <property type="entry name" value="LysM"/>
    <property type="match status" value="1"/>
</dbReference>
<dbReference type="EC" id="3.2.1.-" evidence="4"/>
<protein>
    <submittedName>
        <fullName evidence="4">Probable membrane-bound murein hydrolase d protein</fullName>
        <ecNumber evidence="4">3.2.1.-</ecNumber>
    </submittedName>
</protein>
<feature type="region of interest" description="Disordered" evidence="2">
    <location>
        <begin position="310"/>
        <end position="357"/>
    </location>
</feature>
<dbReference type="GO" id="GO:0016798">
    <property type="term" value="F:hydrolase activity, acting on glycosyl bonds"/>
    <property type="evidence" value="ECO:0007669"/>
    <property type="project" value="UniProtKB-KW"/>
</dbReference>
<evidence type="ECO:0000313" key="5">
    <source>
        <dbReference type="Proteomes" id="UP000001890"/>
    </source>
</evidence>